<gene>
    <name evidence="1" type="ORF">S12H4_30056</name>
</gene>
<organism evidence="1">
    <name type="scientific">marine sediment metagenome</name>
    <dbReference type="NCBI Taxonomy" id="412755"/>
    <lineage>
        <taxon>unclassified sequences</taxon>
        <taxon>metagenomes</taxon>
        <taxon>ecological metagenomes</taxon>
    </lineage>
</organism>
<reference evidence="1" key="1">
    <citation type="journal article" date="2014" name="Front. Microbiol.">
        <title>High frequency of phylogenetically diverse reductive dehalogenase-homologous genes in deep subseafloor sedimentary metagenomes.</title>
        <authorList>
            <person name="Kawai M."/>
            <person name="Futagami T."/>
            <person name="Toyoda A."/>
            <person name="Takaki Y."/>
            <person name="Nishi S."/>
            <person name="Hori S."/>
            <person name="Arai W."/>
            <person name="Tsubouchi T."/>
            <person name="Morono Y."/>
            <person name="Uchiyama I."/>
            <person name="Ito T."/>
            <person name="Fujiyama A."/>
            <person name="Inagaki F."/>
            <person name="Takami H."/>
        </authorList>
    </citation>
    <scope>NUCLEOTIDE SEQUENCE</scope>
    <source>
        <strain evidence="1">Expedition CK06-06</strain>
    </source>
</reference>
<accession>X1UDE3</accession>
<proteinExistence type="predicted"/>
<name>X1UDE3_9ZZZZ</name>
<comment type="caution">
    <text evidence="1">The sequence shown here is derived from an EMBL/GenBank/DDBJ whole genome shotgun (WGS) entry which is preliminary data.</text>
</comment>
<dbReference type="AlphaFoldDB" id="X1UDE3"/>
<protein>
    <submittedName>
        <fullName evidence="1">Uncharacterized protein</fullName>
    </submittedName>
</protein>
<feature type="non-terminal residue" evidence="1">
    <location>
        <position position="1"/>
    </location>
</feature>
<evidence type="ECO:0000313" key="1">
    <source>
        <dbReference type="EMBL" id="GAJ01587.1"/>
    </source>
</evidence>
<sequence length="151" mass="17692">CRGMWQQSKKGSDIVEWAENKFGEKPIHMYPVITLFSSLMVDAVVRKAYLNSIIDAANLYDEDFWEKPQWVNIADLESLSQIAEDGKLDIEALLSEKNTKSVNNRFDMFLSSKKSRIIHMRVHDEMLELLDQSCLYFFDRKLKRENRKVGL</sequence>
<dbReference type="EMBL" id="BARW01017388">
    <property type="protein sequence ID" value="GAJ01587.1"/>
    <property type="molecule type" value="Genomic_DNA"/>
</dbReference>